<proteinExistence type="predicted"/>
<keyword evidence="3" id="KW-1185">Reference proteome</keyword>
<name>A0A498QYK4_9FIRM</name>
<dbReference type="SUPFAM" id="SSF158430">
    <property type="entry name" value="Bacillus cereus metalloprotein-like"/>
    <property type="match status" value="2"/>
</dbReference>
<feature type="region of interest" description="Disordered" evidence="1">
    <location>
        <begin position="308"/>
        <end position="391"/>
    </location>
</feature>
<sequence length="391" mass="45073">MPRQQIPFAVPHPVPPLNLEEVKFWLMIMQEHAVFIKAGLPADDMERMNEAQSFFQGFGALRARADKVQSEKKFGELVADAQSLVRDFYHFKRRLLRRMLACKLGGNNFPLFLDHLAREAEYFLRLLDKMRHDRSPFVVVSTARENAFWVRLMDDHTRFIRQKFDPSERNLIKTIEGFSEDFDGLQLEGQDWVSMLGSGSGGNPPSYGRYLQDVRFAVLRLRDFKRAITEMIAECKLLGILPEMMAEHVRCEAEHFLMILSMIDKGLLKEDADCGQEEEIEEIEEIEEPIQCEPEPVMEECPVFLEEEPREKTPCVSETPEQPEIAPVLPTLNADKDIKDAGDDEEEEDEDEDDEEDLVVPPPPPSPKPPVTSKKYKWSGKWPRALGKIRD</sequence>
<organism evidence="2 3">
    <name type="scientific">Lucifera butyrica</name>
    <dbReference type="NCBI Taxonomy" id="1351585"/>
    <lineage>
        <taxon>Bacteria</taxon>
        <taxon>Bacillati</taxon>
        <taxon>Bacillota</taxon>
        <taxon>Negativicutes</taxon>
        <taxon>Veillonellales</taxon>
        <taxon>Veillonellaceae</taxon>
        <taxon>Lucifera</taxon>
    </lineage>
</organism>
<feature type="compositionally biased region" description="Pro residues" evidence="1">
    <location>
        <begin position="360"/>
        <end position="370"/>
    </location>
</feature>
<dbReference type="InterPro" id="IPR021328">
    <property type="entry name" value="CotB-like"/>
</dbReference>
<evidence type="ECO:0000256" key="1">
    <source>
        <dbReference type="SAM" id="MobiDB-lite"/>
    </source>
</evidence>
<accession>A0A498QYK4</accession>
<reference evidence="2 3" key="1">
    <citation type="submission" date="2018-06" db="EMBL/GenBank/DDBJ databases">
        <authorList>
            <person name="Strepis N."/>
        </authorList>
    </citation>
    <scope>NUCLEOTIDE SEQUENCE [LARGE SCALE GENOMIC DNA]</scope>
    <source>
        <strain evidence="2">LUCI</strain>
    </source>
</reference>
<dbReference type="AlphaFoldDB" id="A0A498QYK4"/>
<dbReference type="Proteomes" id="UP000277811">
    <property type="component" value="Unassembled WGS sequence"/>
</dbReference>
<protein>
    <recommendedName>
        <fullName evidence="4">DUF2935 domain-containing protein</fullName>
    </recommendedName>
</protein>
<evidence type="ECO:0008006" key="4">
    <source>
        <dbReference type="Google" id="ProtNLM"/>
    </source>
</evidence>
<gene>
    <name evidence="2" type="ORF">LUCI_0473</name>
</gene>
<dbReference type="OrthoDB" id="1633927at2"/>
<evidence type="ECO:0000313" key="3">
    <source>
        <dbReference type="Proteomes" id="UP000277811"/>
    </source>
</evidence>
<dbReference type="Pfam" id="PF11155">
    <property type="entry name" value="DUF2935"/>
    <property type="match status" value="2"/>
</dbReference>
<dbReference type="EMBL" id="UPPP01000054">
    <property type="protein sequence ID" value="VBB05266.1"/>
    <property type="molecule type" value="Genomic_DNA"/>
</dbReference>
<dbReference type="RefSeq" id="WP_122626262.1">
    <property type="nucleotide sequence ID" value="NZ_UPPP01000054.1"/>
</dbReference>
<evidence type="ECO:0000313" key="2">
    <source>
        <dbReference type="EMBL" id="VBB05266.1"/>
    </source>
</evidence>
<dbReference type="Gene3D" id="1.20.1260.120">
    <property type="entry name" value="Protein of unknown function DUF2935"/>
    <property type="match status" value="1"/>
</dbReference>
<feature type="compositionally biased region" description="Acidic residues" evidence="1">
    <location>
        <begin position="342"/>
        <end position="358"/>
    </location>
</feature>